<keyword evidence="3" id="KW-1185">Reference proteome</keyword>
<dbReference type="InterPro" id="IPR000073">
    <property type="entry name" value="AB_hydrolase_1"/>
</dbReference>
<protein>
    <submittedName>
        <fullName evidence="2">Alpha/beta hydrolase</fullName>
    </submittedName>
</protein>
<dbReference type="SUPFAM" id="SSF53474">
    <property type="entry name" value="alpha/beta-Hydrolases"/>
    <property type="match status" value="1"/>
</dbReference>
<gene>
    <name evidence="2" type="ORF">POL25_14220</name>
</gene>
<reference evidence="2 3" key="1">
    <citation type="submission" date="2022-11" db="EMBL/GenBank/DDBJ databases">
        <title>Minimal conservation of predation-associated metabolite biosynthetic gene clusters underscores biosynthetic potential of Myxococcota including descriptions for ten novel species: Archangium lansinium sp. nov., Myxococcus landrumus sp. nov., Nannocystis bai.</title>
        <authorList>
            <person name="Ahearne A."/>
            <person name="Stevens C."/>
            <person name="Dowd S."/>
        </authorList>
    </citation>
    <scope>NUCLEOTIDE SEQUENCE [LARGE SCALE GENOMIC DNA]</scope>
    <source>
        <strain evidence="2 3">BB15-2</strain>
    </source>
</reference>
<organism evidence="2 3">
    <name type="scientific">Nannocystis bainbridge</name>
    <dbReference type="NCBI Taxonomy" id="2995303"/>
    <lineage>
        <taxon>Bacteria</taxon>
        <taxon>Pseudomonadati</taxon>
        <taxon>Myxococcota</taxon>
        <taxon>Polyangia</taxon>
        <taxon>Nannocystales</taxon>
        <taxon>Nannocystaceae</taxon>
        <taxon>Nannocystis</taxon>
    </lineage>
</organism>
<feature type="domain" description="AB hydrolase-1" evidence="1">
    <location>
        <begin position="56"/>
        <end position="154"/>
    </location>
</feature>
<dbReference type="RefSeq" id="WP_272086538.1">
    <property type="nucleotide sequence ID" value="NZ_JAQNDL010000001.1"/>
</dbReference>
<evidence type="ECO:0000313" key="3">
    <source>
        <dbReference type="Proteomes" id="UP001221686"/>
    </source>
</evidence>
<evidence type="ECO:0000259" key="1">
    <source>
        <dbReference type="Pfam" id="PF00561"/>
    </source>
</evidence>
<evidence type="ECO:0000313" key="2">
    <source>
        <dbReference type="EMBL" id="MDC0718058.1"/>
    </source>
</evidence>
<dbReference type="InterPro" id="IPR050266">
    <property type="entry name" value="AB_hydrolase_sf"/>
</dbReference>
<name>A0ABT5DWP8_9BACT</name>
<accession>A0ABT5DWP8</accession>
<dbReference type="PANTHER" id="PTHR43798:SF33">
    <property type="entry name" value="HYDROLASE, PUTATIVE (AFU_ORTHOLOGUE AFUA_2G14860)-RELATED"/>
    <property type="match status" value="1"/>
</dbReference>
<dbReference type="Proteomes" id="UP001221686">
    <property type="component" value="Unassembled WGS sequence"/>
</dbReference>
<dbReference type="PANTHER" id="PTHR43798">
    <property type="entry name" value="MONOACYLGLYCEROL LIPASE"/>
    <property type="match status" value="1"/>
</dbReference>
<dbReference type="Pfam" id="PF00561">
    <property type="entry name" value="Abhydrolase_1"/>
    <property type="match status" value="1"/>
</dbReference>
<dbReference type="InterPro" id="IPR029058">
    <property type="entry name" value="AB_hydrolase_fold"/>
</dbReference>
<keyword evidence="2" id="KW-0378">Hydrolase</keyword>
<comment type="caution">
    <text evidence="2">The sequence shown here is derived from an EMBL/GenBank/DDBJ whole genome shotgun (WGS) entry which is preliminary data.</text>
</comment>
<dbReference type="Gene3D" id="3.40.50.1820">
    <property type="entry name" value="alpha/beta hydrolase"/>
    <property type="match status" value="1"/>
</dbReference>
<dbReference type="GO" id="GO:0016787">
    <property type="term" value="F:hydrolase activity"/>
    <property type="evidence" value="ECO:0007669"/>
    <property type="project" value="UniProtKB-KW"/>
</dbReference>
<sequence>MQPVVGGFTSEAGRAAFMRAHDEAMRCLPAPEASFEVATSFGTVRAWRFAGPGDTPLVLLPGKASSTPLWAGNLPGLQALAPVVALDLLGEPGRSVQTRPITTASEQAQWLDEALAGLGIARAHVLGVSFGGWSAVNLAIHRPQRVASVIALDPALTFGPIGAKVVLFSVLALPFMPRRVRSFALSWIAGGARTAEDSAEGRLIEVGMRVYKSRLPMPTYPTDASLRSVTVPALVVIAGRSIIHDPPRAAARARLLPRAQVELWPDASHALTGEYPERIALAVAGFLARQSAGAP</sequence>
<dbReference type="EMBL" id="JAQNDL010000001">
    <property type="protein sequence ID" value="MDC0718058.1"/>
    <property type="molecule type" value="Genomic_DNA"/>
</dbReference>
<proteinExistence type="predicted"/>